<feature type="compositionally biased region" description="Polar residues" evidence="1">
    <location>
        <begin position="638"/>
        <end position="666"/>
    </location>
</feature>
<reference evidence="2 3" key="1">
    <citation type="submission" date="2023-02" db="EMBL/GenBank/DDBJ databases">
        <title>LHISI_Scaffold_Assembly.</title>
        <authorList>
            <person name="Stuart O.P."/>
            <person name="Cleave R."/>
            <person name="Magrath M.J.L."/>
            <person name="Mikheyev A.S."/>
        </authorList>
    </citation>
    <scope>NUCLEOTIDE SEQUENCE [LARGE SCALE GENOMIC DNA]</scope>
    <source>
        <strain evidence="2">Daus_M_001</strain>
        <tissue evidence="2">Leg muscle</tissue>
    </source>
</reference>
<keyword evidence="3" id="KW-1185">Reference proteome</keyword>
<proteinExistence type="predicted"/>
<name>A0ABQ9GK44_9NEOP</name>
<organism evidence="2 3">
    <name type="scientific">Dryococelus australis</name>
    <dbReference type="NCBI Taxonomy" id="614101"/>
    <lineage>
        <taxon>Eukaryota</taxon>
        <taxon>Metazoa</taxon>
        <taxon>Ecdysozoa</taxon>
        <taxon>Arthropoda</taxon>
        <taxon>Hexapoda</taxon>
        <taxon>Insecta</taxon>
        <taxon>Pterygota</taxon>
        <taxon>Neoptera</taxon>
        <taxon>Polyneoptera</taxon>
        <taxon>Phasmatodea</taxon>
        <taxon>Verophasmatodea</taxon>
        <taxon>Anareolatae</taxon>
        <taxon>Phasmatidae</taxon>
        <taxon>Eurycanthinae</taxon>
        <taxon>Dryococelus</taxon>
    </lineage>
</organism>
<dbReference type="Proteomes" id="UP001159363">
    <property type="component" value="Chromosome 10"/>
</dbReference>
<comment type="caution">
    <text evidence="2">The sequence shown here is derived from an EMBL/GenBank/DDBJ whole genome shotgun (WGS) entry which is preliminary data.</text>
</comment>
<accession>A0ABQ9GK44</accession>
<protein>
    <submittedName>
        <fullName evidence="2">Uncharacterized protein</fullName>
    </submittedName>
</protein>
<evidence type="ECO:0000313" key="3">
    <source>
        <dbReference type="Proteomes" id="UP001159363"/>
    </source>
</evidence>
<dbReference type="EMBL" id="JARBHB010000011">
    <property type="protein sequence ID" value="KAJ8872392.1"/>
    <property type="molecule type" value="Genomic_DNA"/>
</dbReference>
<feature type="region of interest" description="Disordered" evidence="1">
    <location>
        <begin position="537"/>
        <end position="667"/>
    </location>
</feature>
<evidence type="ECO:0000313" key="2">
    <source>
        <dbReference type="EMBL" id="KAJ8872392.1"/>
    </source>
</evidence>
<sequence>MTGFELQTRAADSDCIVFDRYLKNALDYLPRSLSASRGAMNIPDVTASFINTAAGLRAISNSAMAEFRVIEERAANSEREDCDCVYQTVACAAGRLDYWTICSTELADEHDSVLTTEHTAAVESTVLADEHDSVLTTEHTAAVESTVLADEHDSVLTKEHTAAVESTVLADEHDSVLTTEHTAAVDSVWPRIKGHSLSELPNSDWPSQVRNCLPDKDTWPITKGKTHPAHFRANIRRARKHLVNPITANEHTAEALVCRGLRSLAYRLVNPRSFRIPTYEAHDNGIDLANFPGLLGYRRDRYTHVEWWSSVKEVLTLTGSWQVMKTRPTELRRPSSERQPMELLRRPDTARPAWCPSTTLSRCSDRLPAHNNTHSLSLSRFSDRLPAHNNTRSLSLSRFSDRLPAHNNTHSLSLSRCSDRLPAHNNTHSLSLSRFSDRLPAHNNTHSLSLSRFSDRLPAHNNTRSLSLSRCSDRLPAHNNTRSLSLSRFSDRLPAHNNTHSLSLSRFSDRLPAHNNTHSLSLSRFSDRLPAHNNTRSLNFSRCSDRLPAHNNTRSLGLSRSSDRLPAHNNTRSLGLSRSSDRLPAHNTHSLSPSRFSDRLPAHNNTRSLSLSRSSDRLPAHNTRSLSLSHSSDRLPAHNNTHSLSPSRCSNRLPAHNTTRSLSPSRCSDCLPAHNTTHYLSPCHAILACGNRSGRCRWSAGFFGDIHPPSPPIHYNAASILTSITLIGSQYLGELVHATPVDNVDTFHNRIVAGCETIRNFPGIHQRIRVSMQRRVDACVRTYGGGLEQPSVATGNNVISSENLCGELLEIARIAEGDTGGPTETPAAAMSNSIALTANIPCSLNDYPL</sequence>
<gene>
    <name evidence="2" type="ORF">PR048_025996</name>
</gene>
<evidence type="ECO:0000256" key="1">
    <source>
        <dbReference type="SAM" id="MobiDB-lite"/>
    </source>
</evidence>